<evidence type="ECO:0000313" key="2">
    <source>
        <dbReference type="EMBL" id="SMC08555.1"/>
    </source>
</evidence>
<dbReference type="EMBL" id="FWWZ01000001">
    <property type="protein sequence ID" value="SMC08555.1"/>
    <property type="molecule type" value="Genomic_DNA"/>
</dbReference>
<dbReference type="Proteomes" id="UP000192602">
    <property type="component" value="Unassembled WGS sequence"/>
</dbReference>
<organism evidence="2 3">
    <name type="scientific">Nitratiruptor tergarcus DSM 16512</name>
    <dbReference type="NCBI Taxonomy" id="1069081"/>
    <lineage>
        <taxon>Bacteria</taxon>
        <taxon>Pseudomonadati</taxon>
        <taxon>Campylobacterota</taxon>
        <taxon>Epsilonproteobacteria</taxon>
        <taxon>Nautiliales</taxon>
        <taxon>Nitratiruptoraceae</taxon>
        <taxon>Nitratiruptor</taxon>
    </lineage>
</organism>
<dbReference type="Pfam" id="PF11383">
    <property type="entry name" value="DUF3187"/>
    <property type="match status" value="1"/>
</dbReference>
<accession>A0A1W1WQS6</accession>
<dbReference type="OrthoDB" id="5418846at2"/>
<protein>
    <submittedName>
        <fullName evidence="2">Uncharacterized protein</fullName>
    </submittedName>
</protein>
<keyword evidence="1" id="KW-0732">Signal</keyword>
<sequence length="293" mass="33505">MKKFLVFLFTLPLFAFEPLFTTIEHPLRLAFYAPFATDTSHTKMVTLGWYEANNYESEDIYLLDFEIATLQGVVRVPLSNNSSLRIIGGIHRVYGGFMDGALDWFHDATGLLNGAVHNLYGENEVHYHIGSQFRKDNSFTSLSNLQIEYKHSLAFHPFGAKSAIFGGWKIPLAKKKDGFGSAKADYMVGLALQKNNWLWNISCMRLGKIHLFEYGTSRKWLVSGYVGYAYKNWLFEWRTISSAFKSRHISLDSWSNVVNVAYSLNKHTKIFFTENLAPFYGSADFTIGATYRF</sequence>
<keyword evidence="3" id="KW-1185">Reference proteome</keyword>
<gene>
    <name evidence="2" type="ORF">SAMN05660197_0310</name>
</gene>
<feature type="signal peptide" evidence="1">
    <location>
        <begin position="1"/>
        <end position="15"/>
    </location>
</feature>
<reference evidence="3" key="1">
    <citation type="submission" date="2017-04" db="EMBL/GenBank/DDBJ databases">
        <authorList>
            <person name="Varghese N."/>
            <person name="Submissions S."/>
        </authorList>
    </citation>
    <scope>NUCLEOTIDE SEQUENCE [LARGE SCALE GENOMIC DNA]</scope>
    <source>
        <strain evidence="3">DSM 16512</strain>
    </source>
</reference>
<evidence type="ECO:0000313" key="3">
    <source>
        <dbReference type="Proteomes" id="UP000192602"/>
    </source>
</evidence>
<proteinExistence type="predicted"/>
<name>A0A1W1WQS6_9BACT</name>
<dbReference type="RefSeq" id="WP_084274830.1">
    <property type="nucleotide sequence ID" value="NZ_AP026671.1"/>
</dbReference>
<feature type="chain" id="PRO_5012077018" evidence="1">
    <location>
        <begin position="16"/>
        <end position="293"/>
    </location>
</feature>
<dbReference type="AlphaFoldDB" id="A0A1W1WQS6"/>
<dbReference type="STRING" id="1069081.SAMN05660197_0310"/>
<evidence type="ECO:0000256" key="1">
    <source>
        <dbReference type="SAM" id="SignalP"/>
    </source>
</evidence>
<dbReference type="InterPro" id="IPR021523">
    <property type="entry name" value="DUF3187"/>
</dbReference>